<dbReference type="PANTHER" id="PTHR36151">
    <property type="entry name" value="BLR2777 PROTEIN"/>
    <property type="match status" value="1"/>
</dbReference>
<organism evidence="2">
    <name type="scientific">freshwater metagenome</name>
    <dbReference type="NCBI Taxonomy" id="449393"/>
    <lineage>
        <taxon>unclassified sequences</taxon>
        <taxon>metagenomes</taxon>
        <taxon>ecological metagenomes</taxon>
    </lineage>
</organism>
<name>A0A094Q982_9ZZZZ</name>
<dbReference type="Pfam" id="PF09995">
    <property type="entry name" value="MPAB_Lcp_cat"/>
    <property type="match status" value="1"/>
</dbReference>
<gene>
    <name evidence="2" type="ORF">GM50_3640</name>
</gene>
<feature type="domain" description="ER-bound oxygenase mpaB/mpaB'/Rubber oxygenase catalytic" evidence="1">
    <location>
        <begin position="16"/>
        <end position="236"/>
    </location>
</feature>
<comment type="caution">
    <text evidence="2">The sequence shown here is derived from an EMBL/GenBank/DDBJ whole genome shotgun (WGS) entry which is preliminary data.</text>
</comment>
<sequence>MTENELGLFSPSSITWRIHSDPAMLIGGIRALFQQALHPQAMAGVAEHSNFREDAWGRLQRTGDYVSTLTFGTPAEAIALAARVRKIHDHLGLADPKLLLWVHMSMVDSFLDVAIRSGVNLTAEERDQYLSEMVLFAELVGIKVEDVPKNVAEMQDYFKEISPELSASDDAKRAALFLTIPPLPSAVRFATPAAPAWATIAALAGSALPNWARSLYGWPTLPGQKIATDIAMIALRKSLLAIPFDELLPPTLVEARIRWGVPVA</sequence>
<dbReference type="PANTHER" id="PTHR36151:SF3">
    <property type="entry name" value="ER-BOUND OXYGENASE MPAB_MPAB'_RUBBER OXYGENASE CATALYTIC DOMAIN-CONTAINING PROTEIN"/>
    <property type="match status" value="1"/>
</dbReference>
<dbReference type="InterPro" id="IPR018713">
    <property type="entry name" value="MPAB/Lcp_cat_dom"/>
</dbReference>
<evidence type="ECO:0000313" key="2">
    <source>
        <dbReference type="EMBL" id="KGA19932.1"/>
    </source>
</evidence>
<accession>A0A094Q982</accession>
<protein>
    <recommendedName>
        <fullName evidence="1">ER-bound oxygenase mpaB/mpaB'/Rubber oxygenase catalytic domain-containing protein</fullName>
    </recommendedName>
</protein>
<proteinExistence type="predicted"/>
<evidence type="ECO:0000259" key="1">
    <source>
        <dbReference type="Pfam" id="PF09995"/>
    </source>
</evidence>
<dbReference type="EMBL" id="JNSK01000007">
    <property type="protein sequence ID" value="KGA19932.1"/>
    <property type="molecule type" value="Genomic_DNA"/>
</dbReference>
<reference evidence="2" key="1">
    <citation type="submission" date="2014-05" db="EMBL/GenBank/DDBJ databases">
        <title>Key roles for freshwater Actinobacteria revealed by deep metagenomic sequencing.</title>
        <authorList>
            <person name="Ghai R."/>
            <person name="Mizuno C.M."/>
            <person name="Picazo A."/>
            <person name="Camacho A."/>
            <person name="Rodriguez-Valera F."/>
        </authorList>
    </citation>
    <scope>NUCLEOTIDE SEQUENCE</scope>
</reference>
<dbReference type="AlphaFoldDB" id="A0A094Q982"/>
<dbReference type="GO" id="GO:0016491">
    <property type="term" value="F:oxidoreductase activity"/>
    <property type="evidence" value="ECO:0007669"/>
    <property type="project" value="InterPro"/>
</dbReference>